<dbReference type="Proteomes" id="UP001596445">
    <property type="component" value="Unassembled WGS sequence"/>
</dbReference>
<feature type="compositionally biased region" description="Polar residues" evidence="1">
    <location>
        <begin position="340"/>
        <end position="354"/>
    </location>
</feature>
<dbReference type="RefSeq" id="WP_382184667.1">
    <property type="nucleotide sequence ID" value="NZ_JBHSZI010000001.1"/>
</dbReference>
<keyword evidence="3" id="KW-1185">Reference proteome</keyword>
<dbReference type="AlphaFoldDB" id="A0ABD5VX53"/>
<evidence type="ECO:0000256" key="1">
    <source>
        <dbReference type="SAM" id="MobiDB-lite"/>
    </source>
</evidence>
<accession>A0ABD5VX53</accession>
<gene>
    <name evidence="2" type="ORF">ACFQQG_06440</name>
</gene>
<proteinExistence type="predicted"/>
<dbReference type="EMBL" id="JBHSZI010000001">
    <property type="protein sequence ID" value="MFC7057871.1"/>
    <property type="molecule type" value="Genomic_DNA"/>
</dbReference>
<sequence>MVRPQRPQILGILLAVLCVAGALSLAGVGSAGATESPEDNINVTVTTSEDSVWVNETVDVTVTIESTGDQRYDVNEITLVDEDGETVAEKESFGVTVNGGEEETFRLRDVKIDEPGAIDLRAVASVEYRLKQSDITVVESVTVTATDPEPVVDLTAERAVGGSERTLSLGVGNPHNGSLNRVSASLRAPDGTDVRLVDSTGTEASIAPSETRDIEFVARGGSTGTQEFVLSMAFETPDGEYWEVTRSVTAEFLEPAGLRAPVVDLAEKRVVGGSERTLSLSVGNPNNVSLSRVDASLSTPGEADFTLADAGDTVTEIDPSETRTIEFTAQGAQQERKNSPSRSGSNSQMETTVK</sequence>
<comment type="caution">
    <text evidence="2">The sequence shown here is derived from an EMBL/GenBank/DDBJ whole genome shotgun (WGS) entry which is preliminary data.</text>
</comment>
<evidence type="ECO:0000313" key="3">
    <source>
        <dbReference type="Proteomes" id="UP001596445"/>
    </source>
</evidence>
<reference evidence="2 3" key="1">
    <citation type="journal article" date="2019" name="Int. J. Syst. Evol. Microbiol.">
        <title>The Global Catalogue of Microorganisms (GCM) 10K type strain sequencing project: providing services to taxonomists for standard genome sequencing and annotation.</title>
        <authorList>
            <consortium name="The Broad Institute Genomics Platform"/>
            <consortium name="The Broad Institute Genome Sequencing Center for Infectious Disease"/>
            <person name="Wu L."/>
            <person name="Ma J."/>
        </authorList>
    </citation>
    <scope>NUCLEOTIDE SEQUENCE [LARGE SCALE GENOMIC DNA]</scope>
    <source>
        <strain evidence="2 3">JCM 30072</strain>
    </source>
</reference>
<feature type="region of interest" description="Disordered" evidence="1">
    <location>
        <begin position="316"/>
        <end position="354"/>
    </location>
</feature>
<organism evidence="2 3">
    <name type="scientific">Halovenus salina</name>
    <dbReference type="NCBI Taxonomy" id="1510225"/>
    <lineage>
        <taxon>Archaea</taxon>
        <taxon>Methanobacteriati</taxon>
        <taxon>Methanobacteriota</taxon>
        <taxon>Stenosarchaea group</taxon>
        <taxon>Halobacteria</taxon>
        <taxon>Halobacteriales</taxon>
        <taxon>Haloarculaceae</taxon>
        <taxon>Halovenus</taxon>
    </lineage>
</organism>
<protein>
    <submittedName>
        <fullName evidence="2">Uncharacterized protein</fullName>
    </submittedName>
</protein>
<name>A0ABD5VX53_9EURY</name>
<evidence type="ECO:0000313" key="2">
    <source>
        <dbReference type="EMBL" id="MFC7057871.1"/>
    </source>
</evidence>